<evidence type="ECO:0000313" key="3">
    <source>
        <dbReference type="EMBL" id="KAK3234825.1"/>
    </source>
</evidence>
<feature type="region of interest" description="Disordered" evidence="2">
    <location>
        <begin position="29"/>
        <end position="73"/>
    </location>
</feature>
<name>A0AAE0BF29_9CHLO</name>
<proteinExistence type="predicted"/>
<feature type="compositionally biased region" description="Acidic residues" evidence="2">
    <location>
        <begin position="37"/>
        <end position="56"/>
    </location>
</feature>
<reference evidence="3 4" key="1">
    <citation type="journal article" date="2015" name="Genome Biol. Evol.">
        <title>Comparative Genomics of a Bacterivorous Green Alga Reveals Evolutionary Causalities and Consequences of Phago-Mixotrophic Mode of Nutrition.</title>
        <authorList>
            <person name="Burns J.A."/>
            <person name="Paasch A."/>
            <person name="Narechania A."/>
            <person name="Kim E."/>
        </authorList>
    </citation>
    <scope>NUCLEOTIDE SEQUENCE [LARGE SCALE GENOMIC DNA]</scope>
    <source>
        <strain evidence="3 4">PLY_AMNH</strain>
    </source>
</reference>
<keyword evidence="1" id="KW-0175">Coiled coil</keyword>
<evidence type="ECO:0000256" key="2">
    <source>
        <dbReference type="SAM" id="MobiDB-lite"/>
    </source>
</evidence>
<feature type="region of interest" description="Disordered" evidence="2">
    <location>
        <begin position="105"/>
        <end position="128"/>
    </location>
</feature>
<gene>
    <name evidence="3" type="ORF">CYMTET_54932</name>
</gene>
<evidence type="ECO:0000313" key="4">
    <source>
        <dbReference type="Proteomes" id="UP001190700"/>
    </source>
</evidence>
<dbReference type="AlphaFoldDB" id="A0AAE0BF29"/>
<protein>
    <submittedName>
        <fullName evidence="3">Uncharacterized protein</fullName>
    </submittedName>
</protein>
<accession>A0AAE0BF29</accession>
<sequence length="277" mass="29932">MAEIPVKIPPEPLDPAPLWYPGHYYAGLSNGGTENPSSDEEMYDVEDGDDAGDGGDAEMVVQCGQGEPWKPPPRPDAPIAAEVKAAVKKVFARLLDSAGGFCGNSESTTSLSETPKPTAVEDVSTTARRRSARVNEDLLPAGDLLGVTYSGLFLGSCAFYSKDVPPTKTGHYLKGQFVNKLYGPKTGLFKTGVKISQPVAGAEFLQKDAVDKEWDFQDCEEKVRLADEKARLAEEKVRKIEKVLAGVASAADAKHAVENTEKKIEHTSRRCFSVNTR</sequence>
<dbReference type="Proteomes" id="UP001190700">
    <property type="component" value="Unassembled WGS sequence"/>
</dbReference>
<dbReference type="EMBL" id="LGRX02035449">
    <property type="protein sequence ID" value="KAK3234825.1"/>
    <property type="molecule type" value="Genomic_DNA"/>
</dbReference>
<feature type="coiled-coil region" evidence="1">
    <location>
        <begin position="216"/>
        <end position="270"/>
    </location>
</feature>
<keyword evidence="4" id="KW-1185">Reference proteome</keyword>
<comment type="caution">
    <text evidence="3">The sequence shown here is derived from an EMBL/GenBank/DDBJ whole genome shotgun (WGS) entry which is preliminary data.</text>
</comment>
<feature type="compositionally biased region" description="Polar residues" evidence="2">
    <location>
        <begin position="105"/>
        <end position="115"/>
    </location>
</feature>
<organism evidence="3 4">
    <name type="scientific">Cymbomonas tetramitiformis</name>
    <dbReference type="NCBI Taxonomy" id="36881"/>
    <lineage>
        <taxon>Eukaryota</taxon>
        <taxon>Viridiplantae</taxon>
        <taxon>Chlorophyta</taxon>
        <taxon>Pyramimonadophyceae</taxon>
        <taxon>Pyramimonadales</taxon>
        <taxon>Pyramimonadaceae</taxon>
        <taxon>Cymbomonas</taxon>
    </lineage>
</organism>
<evidence type="ECO:0000256" key="1">
    <source>
        <dbReference type="SAM" id="Coils"/>
    </source>
</evidence>